<proteinExistence type="predicted"/>
<dbReference type="Proteomes" id="UP001055879">
    <property type="component" value="Linkage Group LG14"/>
</dbReference>
<dbReference type="EMBL" id="CM042060">
    <property type="protein sequence ID" value="KAI3678592.1"/>
    <property type="molecule type" value="Genomic_DNA"/>
</dbReference>
<name>A0ACB8Y4X9_ARCLA</name>
<protein>
    <submittedName>
        <fullName evidence="1">Uncharacterized protein</fullName>
    </submittedName>
</protein>
<keyword evidence="2" id="KW-1185">Reference proteome</keyword>
<comment type="caution">
    <text evidence="1">The sequence shown here is derived from an EMBL/GenBank/DDBJ whole genome shotgun (WGS) entry which is preliminary data.</text>
</comment>
<evidence type="ECO:0000313" key="2">
    <source>
        <dbReference type="Proteomes" id="UP001055879"/>
    </source>
</evidence>
<evidence type="ECO:0000313" key="1">
    <source>
        <dbReference type="EMBL" id="KAI3678592.1"/>
    </source>
</evidence>
<organism evidence="1 2">
    <name type="scientific">Arctium lappa</name>
    <name type="common">Greater burdock</name>
    <name type="synonym">Lappa major</name>
    <dbReference type="NCBI Taxonomy" id="4217"/>
    <lineage>
        <taxon>Eukaryota</taxon>
        <taxon>Viridiplantae</taxon>
        <taxon>Streptophyta</taxon>
        <taxon>Embryophyta</taxon>
        <taxon>Tracheophyta</taxon>
        <taxon>Spermatophyta</taxon>
        <taxon>Magnoliopsida</taxon>
        <taxon>eudicotyledons</taxon>
        <taxon>Gunneridae</taxon>
        <taxon>Pentapetalae</taxon>
        <taxon>asterids</taxon>
        <taxon>campanulids</taxon>
        <taxon>Asterales</taxon>
        <taxon>Asteraceae</taxon>
        <taxon>Carduoideae</taxon>
        <taxon>Cardueae</taxon>
        <taxon>Arctiinae</taxon>
        <taxon>Arctium</taxon>
    </lineage>
</organism>
<reference evidence="1 2" key="2">
    <citation type="journal article" date="2022" name="Mol. Ecol. Resour.">
        <title>The genomes of chicory, endive, great burdock and yacon provide insights into Asteraceae paleo-polyploidization history and plant inulin production.</title>
        <authorList>
            <person name="Fan W."/>
            <person name="Wang S."/>
            <person name="Wang H."/>
            <person name="Wang A."/>
            <person name="Jiang F."/>
            <person name="Liu H."/>
            <person name="Zhao H."/>
            <person name="Xu D."/>
            <person name="Zhang Y."/>
        </authorList>
    </citation>
    <scope>NUCLEOTIDE SEQUENCE [LARGE SCALE GENOMIC DNA]</scope>
    <source>
        <strain evidence="2">cv. Niubang</strain>
    </source>
</reference>
<gene>
    <name evidence="1" type="ORF">L6452_37891</name>
</gene>
<reference evidence="2" key="1">
    <citation type="journal article" date="2022" name="Mol. Ecol. Resour.">
        <title>The genomes of chicory, endive, great burdock and yacon provide insights into Asteraceae palaeo-polyploidization history and plant inulin production.</title>
        <authorList>
            <person name="Fan W."/>
            <person name="Wang S."/>
            <person name="Wang H."/>
            <person name="Wang A."/>
            <person name="Jiang F."/>
            <person name="Liu H."/>
            <person name="Zhao H."/>
            <person name="Xu D."/>
            <person name="Zhang Y."/>
        </authorList>
    </citation>
    <scope>NUCLEOTIDE SEQUENCE [LARGE SCALE GENOMIC DNA]</scope>
    <source>
        <strain evidence="2">cv. Niubang</strain>
    </source>
</reference>
<accession>A0ACB8Y4X9</accession>
<sequence>MLLLVGLICFYTGKNSPRLPSIHFNNDQSEKQIRLCRRTGFGYPCLFNDIRFGFRDGGDGGVDSMSRTDDAWSLLAISEAIFVPTSKDRTRKGRQSFICTLRPPNFSSFSLSRSRRKQQEKRGKFPAKLSAMKVEE</sequence>